<feature type="domain" description="BAH" evidence="2">
    <location>
        <begin position="1607"/>
        <end position="1728"/>
    </location>
</feature>
<feature type="compositionally biased region" description="Basic and acidic residues" evidence="1">
    <location>
        <begin position="1538"/>
        <end position="1558"/>
    </location>
</feature>
<feature type="compositionally biased region" description="Polar residues" evidence="1">
    <location>
        <begin position="1218"/>
        <end position="1230"/>
    </location>
</feature>
<dbReference type="PANTHER" id="PTHR12505:SF24">
    <property type="entry name" value="PROTEIN WINGED EYE"/>
    <property type="match status" value="1"/>
</dbReference>
<feature type="compositionally biased region" description="Polar residues" evidence="1">
    <location>
        <begin position="964"/>
        <end position="976"/>
    </location>
</feature>
<evidence type="ECO:0000256" key="1">
    <source>
        <dbReference type="SAM" id="MobiDB-lite"/>
    </source>
</evidence>
<feature type="compositionally biased region" description="Polar residues" evidence="1">
    <location>
        <begin position="297"/>
        <end position="318"/>
    </location>
</feature>
<evidence type="ECO:0000259" key="2">
    <source>
        <dbReference type="PROSITE" id="PS51038"/>
    </source>
</evidence>
<feature type="compositionally biased region" description="Acidic residues" evidence="1">
    <location>
        <begin position="1577"/>
        <end position="1589"/>
    </location>
</feature>
<dbReference type="CDD" id="cd20469">
    <property type="entry name" value="Tudor_TNRC18"/>
    <property type="match status" value="1"/>
</dbReference>
<feature type="region of interest" description="Disordered" evidence="1">
    <location>
        <begin position="1271"/>
        <end position="1370"/>
    </location>
</feature>
<feature type="compositionally biased region" description="Polar residues" evidence="1">
    <location>
        <begin position="41"/>
        <end position="73"/>
    </location>
</feature>
<feature type="compositionally biased region" description="Basic and acidic residues" evidence="1">
    <location>
        <begin position="980"/>
        <end position="996"/>
    </location>
</feature>
<dbReference type="SMART" id="SM00439">
    <property type="entry name" value="BAH"/>
    <property type="match status" value="1"/>
</dbReference>
<feature type="region of interest" description="Disordered" evidence="1">
    <location>
        <begin position="1150"/>
        <end position="1255"/>
    </location>
</feature>
<feature type="compositionally biased region" description="Polar residues" evidence="1">
    <location>
        <begin position="1150"/>
        <end position="1164"/>
    </location>
</feature>
<feature type="compositionally biased region" description="Polar residues" evidence="1">
    <location>
        <begin position="558"/>
        <end position="575"/>
    </location>
</feature>
<feature type="compositionally biased region" description="Polar residues" evidence="1">
    <location>
        <begin position="1338"/>
        <end position="1357"/>
    </location>
</feature>
<feature type="compositionally biased region" description="Basic and acidic residues" evidence="1">
    <location>
        <begin position="1085"/>
        <end position="1097"/>
    </location>
</feature>
<dbReference type="InterPro" id="IPR056841">
    <property type="entry name" value="TNRC18_BAHCC1-like_SH3"/>
</dbReference>
<dbReference type="GO" id="GO:0003677">
    <property type="term" value="F:DNA binding"/>
    <property type="evidence" value="ECO:0007669"/>
    <property type="project" value="InterPro"/>
</dbReference>
<protein>
    <recommendedName>
        <fullName evidence="2">BAH domain-containing protein</fullName>
    </recommendedName>
</protein>
<dbReference type="Pfam" id="PF21744">
    <property type="entry name" value="BAHCC1-like_Tudor"/>
    <property type="match status" value="1"/>
</dbReference>
<dbReference type="InterPro" id="IPR043151">
    <property type="entry name" value="BAH_sf"/>
</dbReference>
<feature type="region of interest" description="Disordered" evidence="1">
    <location>
        <begin position="527"/>
        <end position="677"/>
    </location>
</feature>
<feature type="compositionally biased region" description="Basic residues" evidence="1">
    <location>
        <begin position="951"/>
        <end position="961"/>
    </location>
</feature>
<dbReference type="InterPro" id="IPR017956">
    <property type="entry name" value="AT_hook_DNA-bd_motif"/>
</dbReference>
<proteinExistence type="predicted"/>
<dbReference type="InterPro" id="IPR048924">
    <property type="entry name" value="BAHCC1-like_Tudor"/>
</dbReference>
<dbReference type="Proteomes" id="UP001186944">
    <property type="component" value="Unassembled WGS sequence"/>
</dbReference>
<dbReference type="InterPro" id="IPR052429">
    <property type="entry name" value="BAH_domain_protein"/>
</dbReference>
<dbReference type="SMART" id="SM00384">
    <property type="entry name" value="AT_hook"/>
    <property type="match status" value="3"/>
</dbReference>
<name>A0AA88XXV1_PINIB</name>
<dbReference type="Pfam" id="PF24912">
    <property type="entry name" value="SH3_TNRC18"/>
    <property type="match status" value="1"/>
</dbReference>
<feature type="compositionally biased region" description="Basic and acidic residues" evidence="1">
    <location>
        <begin position="215"/>
        <end position="224"/>
    </location>
</feature>
<feature type="compositionally biased region" description="Basic and acidic residues" evidence="1">
    <location>
        <begin position="824"/>
        <end position="858"/>
    </location>
</feature>
<feature type="region of interest" description="Disordered" evidence="1">
    <location>
        <begin position="760"/>
        <end position="791"/>
    </location>
</feature>
<accession>A0AA88XXV1</accession>
<feature type="compositionally biased region" description="Low complexity" evidence="1">
    <location>
        <begin position="1284"/>
        <end position="1301"/>
    </location>
</feature>
<gene>
    <name evidence="3" type="ORF">FSP39_012111</name>
</gene>
<feature type="compositionally biased region" description="Basic and acidic residues" evidence="1">
    <location>
        <begin position="82"/>
        <end position="108"/>
    </location>
</feature>
<feature type="compositionally biased region" description="Basic and acidic residues" evidence="1">
    <location>
        <begin position="233"/>
        <end position="246"/>
    </location>
</feature>
<sequence length="1731" mass="192399">MKIRAPTFTPEIVTLPSVVSIASLPVQTMACDMTIKKDMTAYSSPKVSPTSTVNGGKCQMSPSNYDSKDTQVCSEPLALTTRESKKKEKKESKVEKLEIVRIKEKDTSKISPKSDNIAKEKESAPENSESHETKTSSSSKVEHSEKRLSSNEISTVKRKSPISILPNKHSQKTNSDHVKNTKEKGSVNVPNKTKDNVEQSNMEPSDQSSAINLTKGKDKLKNSSDPEQLTNKEAGEKEKPFYRKAEFSVVKRRPDKILAKEGSKESQRREDGSNQGMNNIPVGIAVAQKREERRSGQTETNTCSGSTNLRGAINNSSDGDGASNRLLTVTLGSTGKSVTTTSQSSDLRNQLPANLIVTGSANGSGVAWADDPSARQFSSSWLQPPQAINASPWLGQMPFSLNPSIPTSGMETGQLPLPVPPGYKLVQDSVTGQLILLPSSNFDMYDPNRLWNFSAGPGAQFQQMIAAHQSGPLPHPVYSQERQNSDYPMTIPPFQQFNQMSCSNSPVDVKPIPLLHQKTLDKLENETQTKDIKEESNQIPNEDATEKLKVDVDVESPVSVTDNSIDPKANITSSNDTKKDDVSALQSRGTSPMVPAHECEDTSQDVLEEQTKTEVSPAESPELSTKTDHNVASVQTDSVKKISNLPESTASETSENSDNGVSIKNSDKGVSLKNSDKGVFVNDSENGVFVNGSENGVFVNDSEKKDDEVVRSVEKETPEVIKKKHLKDLPTTTVIDNVTIVEMTGPKRSLTNVPEKCEDVIPKKLTQSEVTQKDETDDKNVSNEESKENSEAAYVSYNPFLDPQILQAADGLELLSALAEQRSKYVESEKVDSNPIPAKEEEDKTLFNEPKKETKETKTASVKPKKKSISRTRSIPPSKPSKVEKGSYYTSTGLRIPQGDEEINAIELDMRIRLAELQRQYKEKQKQLAKLQPKKDKSKEKDKDDLSKQKGPGRPRKRKHSGPSQESSPTNSNTKTPIKRGKEAQLKKKKQAEELVDRVFRKTGGGFGMPLSKKLKANAMAALFKTQSGFTMKRKGSTSGNTPLKPEKVKHFKYSDESSKKVCSGKGKNLFETFASSLKKSTKISRSDESTEAKNPKTESGLGILARFAASEFCGGSLTKKLKKKKVDPEAECKEGDKESECIITCNQNDSSSSLFTNHQNQFINKRADSDLDSSQDSSTSGHKKRKPGRPRKFTPDQTKNGTETIVDKHSKNFRLYQLQNFNEQWNKSPSPAPLQVPHPEKKQKVEQSQPVNKPIFLDEEWMLRRSERIFLSDPSPQPSPNFSTASTSSNKSKQSTSSTSTRKKSEDAKLQKARNIQELSQKVKKKYSIKYQRSKSTENTQTFKKQKQRVTSTRLISDSESSESEADNIPLSVLRERPTTPEPRSCAISVDELKDGLRVLVFRDGLFYEGAVKGIRPPDVYGVVVDNARGNRPYIYSREEILRDVIVDVRTSSSRFLKEGTRLCAYWSQQFSCLYPGTVAKASPNPHGDKSLINVEFDDGDSGRIPLDHIRLLPQDFPLVSYDPNPLLLIGKRRRHTTSDFPDRKPSESLENGESKSKGKRGRPPKSKVESRGKEDDDEDIDVCGLDDENDDVFSERCLSQKEQKSDQLLGKCAVFLSSGRPNLPFVGRIDSMWEAWGGQMVVKVKWFYHPEETKGGKKLQDMKGALFQSPHIDENDVQTISHKCDLLSYTEYRKRRNQGTLSTDRGDVYYLAGTYEPTIGLLKFEDDIM</sequence>
<feature type="compositionally biased region" description="Basic and acidic residues" evidence="1">
    <location>
        <begin position="933"/>
        <end position="948"/>
    </location>
</feature>
<feature type="compositionally biased region" description="Basic and acidic residues" evidence="1">
    <location>
        <begin position="771"/>
        <end position="790"/>
    </location>
</feature>
<feature type="compositionally biased region" description="Basic residues" evidence="1">
    <location>
        <begin position="1182"/>
        <end position="1193"/>
    </location>
</feature>
<feature type="region of interest" description="Disordered" evidence="1">
    <location>
        <begin position="824"/>
        <end position="900"/>
    </location>
</feature>
<feature type="compositionally biased region" description="Basic and acidic residues" evidence="1">
    <location>
        <begin position="116"/>
        <end position="149"/>
    </location>
</feature>
<evidence type="ECO:0000313" key="3">
    <source>
        <dbReference type="EMBL" id="KAK3090465.1"/>
    </source>
</evidence>
<feature type="compositionally biased region" description="Polar residues" evidence="1">
    <location>
        <begin position="645"/>
        <end position="664"/>
    </location>
</feature>
<dbReference type="CDD" id="cd04714">
    <property type="entry name" value="BAH_BAHCC1"/>
    <property type="match status" value="1"/>
</dbReference>
<reference evidence="3" key="1">
    <citation type="submission" date="2019-08" db="EMBL/GenBank/DDBJ databases">
        <title>The improved chromosome-level genome for the pearl oyster Pinctada fucata martensii using PacBio sequencing and Hi-C.</title>
        <authorList>
            <person name="Zheng Z."/>
        </authorList>
    </citation>
    <scope>NUCLEOTIDE SEQUENCE</scope>
    <source>
        <strain evidence="3">ZZ-2019</strain>
        <tissue evidence="3">Adductor muscle</tissue>
    </source>
</reference>
<comment type="caution">
    <text evidence="3">The sequence shown here is derived from an EMBL/GenBank/DDBJ whole genome shotgun (WGS) entry which is preliminary data.</text>
</comment>
<feature type="compositionally biased region" description="Basic and acidic residues" evidence="1">
    <location>
        <begin position="255"/>
        <end position="272"/>
    </location>
</feature>
<feature type="region of interest" description="Disordered" evidence="1">
    <location>
        <begin position="1080"/>
        <end position="1101"/>
    </location>
</feature>
<dbReference type="InterPro" id="IPR001025">
    <property type="entry name" value="BAH_dom"/>
</dbReference>
<feature type="region of interest" description="Disordered" evidence="1">
    <location>
        <begin position="921"/>
        <end position="996"/>
    </location>
</feature>
<dbReference type="EMBL" id="VSWD01000010">
    <property type="protein sequence ID" value="KAK3090465.1"/>
    <property type="molecule type" value="Genomic_DNA"/>
</dbReference>
<feature type="region of interest" description="Disordered" evidence="1">
    <location>
        <begin position="1534"/>
        <end position="1589"/>
    </location>
</feature>
<organism evidence="3 4">
    <name type="scientific">Pinctada imbricata</name>
    <name type="common">Atlantic pearl-oyster</name>
    <name type="synonym">Pinctada martensii</name>
    <dbReference type="NCBI Taxonomy" id="66713"/>
    <lineage>
        <taxon>Eukaryota</taxon>
        <taxon>Metazoa</taxon>
        <taxon>Spiralia</taxon>
        <taxon>Lophotrochozoa</taxon>
        <taxon>Mollusca</taxon>
        <taxon>Bivalvia</taxon>
        <taxon>Autobranchia</taxon>
        <taxon>Pteriomorphia</taxon>
        <taxon>Pterioida</taxon>
        <taxon>Pterioidea</taxon>
        <taxon>Pteriidae</taxon>
        <taxon>Pinctada</taxon>
    </lineage>
</organism>
<dbReference type="Gene3D" id="2.30.30.490">
    <property type="match status" value="1"/>
</dbReference>
<dbReference type="GO" id="GO:0003682">
    <property type="term" value="F:chromatin binding"/>
    <property type="evidence" value="ECO:0007669"/>
    <property type="project" value="InterPro"/>
</dbReference>
<dbReference type="PROSITE" id="PS51038">
    <property type="entry name" value="BAH"/>
    <property type="match status" value="1"/>
</dbReference>
<feature type="region of interest" description="Disordered" evidence="1">
    <location>
        <begin position="41"/>
        <end position="321"/>
    </location>
</feature>
<dbReference type="Gene3D" id="2.30.30.140">
    <property type="match status" value="1"/>
</dbReference>
<feature type="compositionally biased region" description="Polar residues" evidence="1">
    <location>
        <begin position="198"/>
        <end position="212"/>
    </location>
</feature>
<keyword evidence="4" id="KW-1185">Reference proteome</keyword>
<evidence type="ECO:0000313" key="4">
    <source>
        <dbReference type="Proteomes" id="UP001186944"/>
    </source>
</evidence>
<dbReference type="Pfam" id="PF01426">
    <property type="entry name" value="BAH"/>
    <property type="match status" value="1"/>
</dbReference>
<feature type="compositionally biased region" description="Basic and acidic residues" evidence="1">
    <location>
        <begin position="527"/>
        <end position="536"/>
    </location>
</feature>
<feature type="compositionally biased region" description="Basic and acidic residues" evidence="1">
    <location>
        <begin position="174"/>
        <end position="185"/>
    </location>
</feature>
<dbReference type="PANTHER" id="PTHR12505">
    <property type="entry name" value="PHD FINGER TRANSCRIPTION FACTOR"/>
    <property type="match status" value="1"/>
</dbReference>